<evidence type="ECO:0000256" key="3">
    <source>
        <dbReference type="ARBA" id="ARBA00022448"/>
    </source>
</evidence>
<evidence type="ECO:0000256" key="5">
    <source>
        <dbReference type="ARBA" id="ARBA00022670"/>
    </source>
</evidence>
<evidence type="ECO:0000313" key="16">
    <source>
        <dbReference type="EMBL" id="KMZ64229.1"/>
    </source>
</evidence>
<comment type="caution">
    <text evidence="16">The sequence shown here is derived from an EMBL/GenBank/DDBJ whole genome shotgun (WGS) entry which is preliminary data.</text>
</comment>
<comment type="similarity">
    <text evidence="2 13">Belongs to the peptidase C54 family.</text>
</comment>
<dbReference type="OMA" id="KMAGDWY"/>
<comment type="subcellular location">
    <subcellularLocation>
        <location evidence="1 13">Cytoplasm</location>
    </subcellularLocation>
</comment>
<evidence type="ECO:0000256" key="12">
    <source>
        <dbReference type="ARBA" id="ARBA00045891"/>
    </source>
</evidence>
<evidence type="ECO:0000313" key="17">
    <source>
        <dbReference type="Proteomes" id="UP000036987"/>
    </source>
</evidence>
<gene>
    <name evidence="16" type="ORF">ZOSMA_37G01130</name>
</gene>
<feature type="region of interest" description="Disordered" evidence="14">
    <location>
        <begin position="1"/>
        <end position="24"/>
    </location>
</feature>
<dbReference type="InterPro" id="IPR005078">
    <property type="entry name" value="Peptidase_C54"/>
</dbReference>
<organism evidence="16 17">
    <name type="scientific">Zostera marina</name>
    <name type="common">Eelgrass</name>
    <dbReference type="NCBI Taxonomy" id="29655"/>
    <lineage>
        <taxon>Eukaryota</taxon>
        <taxon>Viridiplantae</taxon>
        <taxon>Streptophyta</taxon>
        <taxon>Embryophyta</taxon>
        <taxon>Tracheophyta</taxon>
        <taxon>Spermatophyta</taxon>
        <taxon>Magnoliopsida</taxon>
        <taxon>Liliopsida</taxon>
        <taxon>Zosteraceae</taxon>
        <taxon>Zostera</taxon>
    </lineage>
</organism>
<evidence type="ECO:0000256" key="1">
    <source>
        <dbReference type="ARBA" id="ARBA00004496"/>
    </source>
</evidence>
<dbReference type="PANTHER" id="PTHR22624:SF49">
    <property type="entry name" value="CYSTEINE PROTEASE"/>
    <property type="match status" value="1"/>
</dbReference>
<comment type="function">
    <text evidence="12">Cysteine protease that plays a key role in autophagy by mediating both proteolytic activation and delipidation of ATG8 family proteins. The protease activity is required for proteolytic activation of ATG8 family proteins: cleaves the C-terminal amino acid of ATG8 proteins to reveal a C-terminal glycine. Exposure of the glycine at the C-terminus is essential for ATG8 proteins conjugation to phosphatidylethanolamine (PE) and insertion to membranes, which is necessary for autophagy. In addition to the protease activity, also mediates delipidation of PE-conjugated ATG8 proteins.</text>
</comment>
<dbReference type="InterPro" id="IPR046792">
    <property type="entry name" value="Peptidase_C54_cat"/>
</dbReference>
<dbReference type="SUPFAM" id="SSF54001">
    <property type="entry name" value="Cysteine proteinases"/>
    <property type="match status" value="1"/>
</dbReference>
<dbReference type="GO" id="GO:0019786">
    <property type="term" value="F:protein-phosphatidylethanolamide deconjugating activity"/>
    <property type="evidence" value="ECO:0000318"/>
    <property type="project" value="GO_Central"/>
</dbReference>
<dbReference type="Proteomes" id="UP000036987">
    <property type="component" value="Unassembled WGS sequence"/>
</dbReference>
<dbReference type="GO" id="GO:0004197">
    <property type="term" value="F:cysteine-type endopeptidase activity"/>
    <property type="evidence" value="ECO:0000318"/>
    <property type="project" value="GO_Central"/>
</dbReference>
<keyword evidence="7" id="KW-0788">Thiol protease</keyword>
<keyword evidence="8 13" id="KW-0653">Protein transport</keyword>
<protein>
    <recommendedName>
        <fullName evidence="13">Cysteine protease</fullName>
        <ecNumber evidence="13">3.4.22.-</ecNumber>
    </recommendedName>
</protein>
<dbReference type="PANTHER" id="PTHR22624">
    <property type="entry name" value="CYSTEINE PROTEASE ATG4"/>
    <property type="match status" value="1"/>
</dbReference>
<keyword evidence="5 13" id="KW-0645">Protease</keyword>
<evidence type="ECO:0000256" key="10">
    <source>
        <dbReference type="ARBA" id="ARBA00029362"/>
    </source>
</evidence>
<dbReference type="GO" id="GO:0000045">
    <property type="term" value="P:autophagosome assembly"/>
    <property type="evidence" value="ECO:0000318"/>
    <property type="project" value="GO_Central"/>
</dbReference>
<dbReference type="GO" id="GO:0005737">
    <property type="term" value="C:cytoplasm"/>
    <property type="evidence" value="ECO:0000318"/>
    <property type="project" value="GO_Central"/>
</dbReference>
<dbReference type="InterPro" id="IPR038765">
    <property type="entry name" value="Papain-like_cys_pep_sf"/>
</dbReference>
<evidence type="ECO:0000256" key="9">
    <source>
        <dbReference type="ARBA" id="ARBA00023006"/>
    </source>
</evidence>
<evidence type="ECO:0000256" key="7">
    <source>
        <dbReference type="ARBA" id="ARBA00022807"/>
    </source>
</evidence>
<keyword evidence="9 13" id="KW-0072">Autophagy</keyword>
<dbReference type="AlphaFoldDB" id="A0A0K9P5F7"/>
<keyword evidence="17" id="KW-1185">Reference proteome</keyword>
<dbReference type="GO" id="GO:0015031">
    <property type="term" value="P:protein transport"/>
    <property type="evidence" value="ECO:0007669"/>
    <property type="project" value="UniProtKB-KW"/>
</dbReference>
<reference evidence="17" key="1">
    <citation type="journal article" date="2016" name="Nature">
        <title>The genome of the seagrass Zostera marina reveals angiosperm adaptation to the sea.</title>
        <authorList>
            <person name="Olsen J.L."/>
            <person name="Rouze P."/>
            <person name="Verhelst B."/>
            <person name="Lin Y.-C."/>
            <person name="Bayer T."/>
            <person name="Collen J."/>
            <person name="Dattolo E."/>
            <person name="De Paoli E."/>
            <person name="Dittami S."/>
            <person name="Maumus F."/>
            <person name="Michel G."/>
            <person name="Kersting A."/>
            <person name="Lauritano C."/>
            <person name="Lohaus R."/>
            <person name="Toepel M."/>
            <person name="Tonon T."/>
            <person name="Vanneste K."/>
            <person name="Amirebrahimi M."/>
            <person name="Brakel J."/>
            <person name="Bostroem C."/>
            <person name="Chovatia M."/>
            <person name="Grimwood J."/>
            <person name="Jenkins J.W."/>
            <person name="Jueterbock A."/>
            <person name="Mraz A."/>
            <person name="Stam W.T."/>
            <person name="Tice H."/>
            <person name="Bornberg-Bauer E."/>
            <person name="Green P.J."/>
            <person name="Pearson G.A."/>
            <person name="Procaccini G."/>
            <person name="Duarte C.M."/>
            <person name="Schmutz J."/>
            <person name="Reusch T.B.H."/>
            <person name="Van de Peer Y."/>
        </authorList>
    </citation>
    <scope>NUCLEOTIDE SEQUENCE [LARGE SCALE GENOMIC DNA]</scope>
    <source>
        <strain evidence="17">cv. Finnish</strain>
    </source>
</reference>
<dbReference type="GO" id="GO:0035973">
    <property type="term" value="P:aggrephagy"/>
    <property type="evidence" value="ECO:0000318"/>
    <property type="project" value="GO_Central"/>
</dbReference>
<comment type="catalytic activity">
    <reaction evidence="10">
        <text>[protein]-C-terminal L-amino acid-glycyl-phosphatidylethanolamide + H2O = [protein]-C-terminal L-amino acid-glycine + a 1,2-diacyl-sn-glycero-3-phosphoethanolamine</text>
        <dbReference type="Rhea" id="RHEA:67548"/>
        <dbReference type="Rhea" id="RHEA-COMP:17323"/>
        <dbReference type="Rhea" id="RHEA-COMP:17324"/>
        <dbReference type="ChEBI" id="CHEBI:15377"/>
        <dbReference type="ChEBI" id="CHEBI:64612"/>
        <dbReference type="ChEBI" id="CHEBI:172940"/>
        <dbReference type="ChEBI" id="CHEBI:172941"/>
    </reaction>
    <physiologicalReaction direction="left-to-right" evidence="10">
        <dbReference type="Rhea" id="RHEA:67549"/>
    </physiologicalReaction>
</comment>
<feature type="domain" description="Peptidase C54 catalytic" evidence="15">
    <location>
        <begin position="145"/>
        <end position="442"/>
    </location>
</feature>
<dbReference type="EMBL" id="LFYR01001173">
    <property type="protein sequence ID" value="KMZ64229.1"/>
    <property type="molecule type" value="Genomic_DNA"/>
</dbReference>
<evidence type="ECO:0000256" key="14">
    <source>
        <dbReference type="SAM" id="MobiDB-lite"/>
    </source>
</evidence>
<comment type="subunit">
    <text evidence="11">Interacts with ATG8.</text>
</comment>
<evidence type="ECO:0000256" key="6">
    <source>
        <dbReference type="ARBA" id="ARBA00022801"/>
    </source>
</evidence>
<name>A0A0K9P5F7_ZOSMR</name>
<evidence type="ECO:0000256" key="4">
    <source>
        <dbReference type="ARBA" id="ARBA00022490"/>
    </source>
</evidence>
<dbReference type="GO" id="GO:0016485">
    <property type="term" value="P:protein processing"/>
    <property type="evidence" value="ECO:0000318"/>
    <property type="project" value="GO_Central"/>
</dbReference>
<proteinExistence type="inferred from homology"/>
<dbReference type="EC" id="3.4.22.-" evidence="13"/>
<dbReference type="Pfam" id="PF03416">
    <property type="entry name" value="Peptidase_C54"/>
    <property type="match status" value="1"/>
</dbReference>
<evidence type="ECO:0000256" key="11">
    <source>
        <dbReference type="ARBA" id="ARBA00038724"/>
    </source>
</evidence>
<evidence type="ECO:0000256" key="2">
    <source>
        <dbReference type="ARBA" id="ARBA00010958"/>
    </source>
</evidence>
<dbReference type="OrthoDB" id="2960936at2759"/>
<dbReference type="STRING" id="29655.A0A0K9P5F7"/>
<dbReference type="GO" id="GO:0000423">
    <property type="term" value="P:mitophagy"/>
    <property type="evidence" value="ECO:0000318"/>
    <property type="project" value="GO_Central"/>
</dbReference>
<sequence>MNLQPTSAGFSQDKSFDSNLTTENSSDFINTDKGSVTSYQNINISNQPKPTWKSLLTTSFSIFNTNTSSSSSTLENKSESRSHGWMAYLMTTVNTGPMRRLQESILGTGKTNLSTSSDIWLLGVCYRFLLQGDDDKTLESGGLVSFQQDFSSKIWMTYRKGFDAIGSTKFSSDVNWGCMIRSSQMLVAQALVFHYLGRSWRWSLQKPYDPKYIEIIKLFGDTKDSVFSIHNLLVAGKSHGLAAGSWVGPYAMCRTWEVLTCHGTSTREDDGDLQKQNLPLSSLPNMAVFIVSGDEDGERGGAPVVHIDDVSYRLSSSKFQTGESSSTWAPVLLLVPLVLGLDKVSPRYIPLLQATFTFPQSLGILGGRPGASTYIIGVQDDNAIYLDPHEVQSTVDISKDDFDTSSYHCSTARHLPLEQIDPSLAIGFYCRDKDDFEDFCSRTAKLADTSNGTPLFTVAQSQQIPKIRHQTDIDTCEHDDDWQLLL</sequence>
<keyword evidence="3" id="KW-0813">Transport</keyword>
<keyword evidence="6 13" id="KW-0378">Hydrolase</keyword>
<evidence type="ECO:0000259" key="15">
    <source>
        <dbReference type="Pfam" id="PF03416"/>
    </source>
</evidence>
<keyword evidence="4 13" id="KW-0963">Cytoplasm</keyword>
<evidence type="ECO:0000256" key="8">
    <source>
        <dbReference type="ARBA" id="ARBA00022927"/>
    </source>
</evidence>
<accession>A0A0K9P5F7</accession>
<dbReference type="GO" id="GO:0034727">
    <property type="term" value="P:piecemeal microautophagy of the nucleus"/>
    <property type="evidence" value="ECO:0000318"/>
    <property type="project" value="GO_Central"/>
</dbReference>
<evidence type="ECO:0000256" key="13">
    <source>
        <dbReference type="RuleBase" id="RU363115"/>
    </source>
</evidence>